<feature type="transmembrane region" description="Helical" evidence="1">
    <location>
        <begin position="12"/>
        <end position="29"/>
    </location>
</feature>
<dbReference type="Proteomes" id="UP001527181">
    <property type="component" value="Unassembled WGS sequence"/>
</dbReference>
<organism evidence="2 3">
    <name type="scientific">Paenibacillus alvei</name>
    <name type="common">Bacillus alvei</name>
    <dbReference type="NCBI Taxonomy" id="44250"/>
    <lineage>
        <taxon>Bacteria</taxon>
        <taxon>Bacillati</taxon>
        <taxon>Bacillota</taxon>
        <taxon>Bacilli</taxon>
        <taxon>Bacillales</taxon>
        <taxon>Paenibacillaceae</taxon>
        <taxon>Paenibacillus</taxon>
    </lineage>
</organism>
<reference evidence="2 3" key="1">
    <citation type="submission" date="2022-05" db="EMBL/GenBank/DDBJ databases">
        <title>Genome Sequencing of Bee-Associated Microbes.</title>
        <authorList>
            <person name="Dunlap C."/>
        </authorList>
    </citation>
    <scope>NUCLEOTIDE SEQUENCE [LARGE SCALE GENOMIC DNA]</scope>
    <source>
        <strain evidence="2 3">NRRL B-04010</strain>
    </source>
</reference>
<evidence type="ECO:0000313" key="2">
    <source>
        <dbReference type="EMBL" id="MCY9761135.1"/>
    </source>
</evidence>
<comment type="caution">
    <text evidence="2">The sequence shown here is derived from an EMBL/GenBank/DDBJ whole genome shotgun (WGS) entry which is preliminary data.</text>
</comment>
<sequence>MGNKMFKHKNKILITLSIVLVFGLSYYFFMFNSYHGVVNAQSLYIGADNASDLVDMSDLIIVGTPIEEFDEREHKVTYFYTSAIQDFYTITEMKVEQVLKGNWDESTLPVIEPISYIQSIDGKRKLTSNDYTEMEKGKKYLVVLSKNTQGNYSVINMENGKFELDENNINYHELNPENNEHVKIRDELFEMFNYVLAAYKKQKDPEKGLCLKDHSRAAYPNLWMILHVKGDEK</sequence>
<keyword evidence="1" id="KW-1133">Transmembrane helix</keyword>
<keyword evidence="3" id="KW-1185">Reference proteome</keyword>
<evidence type="ECO:0000313" key="3">
    <source>
        <dbReference type="Proteomes" id="UP001527181"/>
    </source>
</evidence>
<keyword evidence="1" id="KW-0812">Transmembrane</keyword>
<dbReference type="EMBL" id="JAMDNP010000019">
    <property type="protein sequence ID" value="MCY9761135.1"/>
    <property type="molecule type" value="Genomic_DNA"/>
</dbReference>
<gene>
    <name evidence="2" type="ORF">M5X12_11175</name>
</gene>
<keyword evidence="1" id="KW-0472">Membrane</keyword>
<proteinExistence type="predicted"/>
<name>A0ABT4GWR1_PAEAL</name>
<dbReference type="RefSeq" id="WP_268599363.1">
    <property type="nucleotide sequence ID" value="NZ_JAMDNP010000019.1"/>
</dbReference>
<protein>
    <submittedName>
        <fullName evidence="2">Uncharacterized protein</fullName>
    </submittedName>
</protein>
<accession>A0ABT4GWR1</accession>
<evidence type="ECO:0000256" key="1">
    <source>
        <dbReference type="SAM" id="Phobius"/>
    </source>
</evidence>